<keyword evidence="1" id="KW-0472">Membrane</keyword>
<protein>
    <submittedName>
        <fullName evidence="2">Uncharacterized protein</fullName>
    </submittedName>
</protein>
<gene>
    <name evidence="2" type="ORF">DFR50_107164</name>
</gene>
<dbReference type="EMBL" id="QNRK01000007">
    <property type="protein sequence ID" value="RBP15894.1"/>
    <property type="molecule type" value="Genomic_DNA"/>
</dbReference>
<dbReference type="AlphaFoldDB" id="A0A366FMI1"/>
<name>A0A366FMI1_9HYPH</name>
<accession>A0A366FMI1</accession>
<sequence length="89" mass="9937">MSDSNTQRNRALLFLMLANVSAVSLFLYFGSQLWAPPGQEGLWGGPGDPILWTFLAFPWLFVGALANIVVIPRIVAEVYYNRDLPLLLI</sequence>
<organism evidence="2 3">
    <name type="scientific">Roseiarcus fermentans</name>
    <dbReference type="NCBI Taxonomy" id="1473586"/>
    <lineage>
        <taxon>Bacteria</taxon>
        <taxon>Pseudomonadati</taxon>
        <taxon>Pseudomonadota</taxon>
        <taxon>Alphaproteobacteria</taxon>
        <taxon>Hyphomicrobiales</taxon>
        <taxon>Roseiarcaceae</taxon>
        <taxon>Roseiarcus</taxon>
    </lineage>
</organism>
<keyword evidence="1" id="KW-1133">Transmembrane helix</keyword>
<feature type="transmembrane region" description="Helical" evidence="1">
    <location>
        <begin position="12"/>
        <end position="30"/>
    </location>
</feature>
<reference evidence="2 3" key="1">
    <citation type="submission" date="2018-06" db="EMBL/GenBank/DDBJ databases">
        <title>Genomic Encyclopedia of Type Strains, Phase IV (KMG-IV): sequencing the most valuable type-strain genomes for metagenomic binning, comparative biology and taxonomic classification.</title>
        <authorList>
            <person name="Goeker M."/>
        </authorList>
    </citation>
    <scope>NUCLEOTIDE SEQUENCE [LARGE SCALE GENOMIC DNA]</scope>
    <source>
        <strain evidence="2 3">DSM 24875</strain>
    </source>
</reference>
<evidence type="ECO:0000313" key="2">
    <source>
        <dbReference type="EMBL" id="RBP15894.1"/>
    </source>
</evidence>
<proteinExistence type="predicted"/>
<keyword evidence="1" id="KW-0812">Transmembrane</keyword>
<feature type="transmembrane region" description="Helical" evidence="1">
    <location>
        <begin position="50"/>
        <end position="72"/>
    </location>
</feature>
<dbReference type="Proteomes" id="UP000253529">
    <property type="component" value="Unassembled WGS sequence"/>
</dbReference>
<evidence type="ECO:0000313" key="3">
    <source>
        <dbReference type="Proteomes" id="UP000253529"/>
    </source>
</evidence>
<comment type="caution">
    <text evidence="2">The sequence shown here is derived from an EMBL/GenBank/DDBJ whole genome shotgun (WGS) entry which is preliminary data.</text>
</comment>
<keyword evidence="3" id="KW-1185">Reference proteome</keyword>
<evidence type="ECO:0000256" key="1">
    <source>
        <dbReference type="SAM" id="Phobius"/>
    </source>
</evidence>